<dbReference type="PROSITE" id="PS51677">
    <property type="entry name" value="NODB"/>
    <property type="match status" value="1"/>
</dbReference>
<dbReference type="Pfam" id="PF01522">
    <property type="entry name" value="Polysacc_deac_1"/>
    <property type="match status" value="1"/>
</dbReference>
<dbReference type="EMBL" id="FNGW01000007">
    <property type="protein sequence ID" value="SDM25107.1"/>
    <property type="molecule type" value="Genomic_DNA"/>
</dbReference>
<evidence type="ECO:0000313" key="4">
    <source>
        <dbReference type="Proteomes" id="UP000199068"/>
    </source>
</evidence>
<reference evidence="3 4" key="1">
    <citation type="submission" date="2016-10" db="EMBL/GenBank/DDBJ databases">
        <authorList>
            <person name="de Groot N.N."/>
        </authorList>
    </citation>
    <scope>NUCLEOTIDE SEQUENCE [LARGE SCALE GENOMIC DNA]</scope>
    <source>
        <strain evidence="3 4">DSM 797</strain>
    </source>
</reference>
<evidence type="ECO:0000256" key="1">
    <source>
        <dbReference type="SAM" id="Phobius"/>
    </source>
</evidence>
<proteinExistence type="predicted"/>
<dbReference type="AlphaFoldDB" id="A0A1G9RQ69"/>
<dbReference type="SUPFAM" id="SSF88713">
    <property type="entry name" value="Glycoside hydrolase/deacetylase"/>
    <property type="match status" value="1"/>
</dbReference>
<keyword evidence="1" id="KW-0472">Membrane</keyword>
<protein>
    <submittedName>
        <fullName evidence="3">Peptidoglycan/xylan/chitin deacetylase, PgdA/CDA1 family</fullName>
    </submittedName>
</protein>
<sequence>MKYKSNISIIVSIVCIAIIGSVISFNYFKGNVKETSSYTENNEVESLIRDNTLTEIMKKVTTPEQKGPIPRSGKIAYITIDDGPSKYTNEILDILEKNNVKATFFMINGNMKLHKDEVERIQEDGHSAGFHSVSHDIKQLYKTPQNTLKEFETCGNTFYSITGEVSKLIRLPYGSKPYMPDASHELLKENGYKMWDWNLDTQDWRATTDIIVSNVLYYGRDNPNLVVLMHEKEQTVKALDSMIKVLKDRGYEILPITEDTQPRNYWDKNL</sequence>
<dbReference type="InterPro" id="IPR002509">
    <property type="entry name" value="NODB_dom"/>
</dbReference>
<feature type="domain" description="NodB homology" evidence="2">
    <location>
        <begin position="74"/>
        <end position="254"/>
    </location>
</feature>
<dbReference type="RefSeq" id="WP_092726885.1">
    <property type="nucleotide sequence ID" value="NZ_FNGW01000007.1"/>
</dbReference>
<dbReference type="PANTHER" id="PTHR10587:SF125">
    <property type="entry name" value="POLYSACCHARIDE DEACETYLASE YHEN-RELATED"/>
    <property type="match status" value="1"/>
</dbReference>
<dbReference type="PANTHER" id="PTHR10587">
    <property type="entry name" value="GLYCOSYL TRANSFERASE-RELATED"/>
    <property type="match status" value="1"/>
</dbReference>
<organism evidence="3 4">
    <name type="scientific">Romboutsia lituseburensis DSM 797</name>
    <dbReference type="NCBI Taxonomy" id="1121325"/>
    <lineage>
        <taxon>Bacteria</taxon>
        <taxon>Bacillati</taxon>
        <taxon>Bacillota</taxon>
        <taxon>Clostridia</taxon>
        <taxon>Peptostreptococcales</taxon>
        <taxon>Peptostreptococcaceae</taxon>
        <taxon>Romboutsia</taxon>
    </lineage>
</organism>
<dbReference type="InterPro" id="IPR011330">
    <property type="entry name" value="Glyco_hydro/deAcase_b/a-brl"/>
</dbReference>
<gene>
    <name evidence="3" type="ORF">SAMN04515677_10785</name>
</gene>
<dbReference type="GO" id="GO:0005975">
    <property type="term" value="P:carbohydrate metabolic process"/>
    <property type="evidence" value="ECO:0007669"/>
    <property type="project" value="InterPro"/>
</dbReference>
<dbReference type="GO" id="GO:0016810">
    <property type="term" value="F:hydrolase activity, acting on carbon-nitrogen (but not peptide) bonds"/>
    <property type="evidence" value="ECO:0007669"/>
    <property type="project" value="InterPro"/>
</dbReference>
<accession>A0A1G9RQ69</accession>
<dbReference type="InterPro" id="IPR050248">
    <property type="entry name" value="Polysacc_deacetylase_ArnD"/>
</dbReference>
<dbReference type="Proteomes" id="UP000199068">
    <property type="component" value="Unassembled WGS sequence"/>
</dbReference>
<feature type="transmembrane region" description="Helical" evidence="1">
    <location>
        <begin position="7"/>
        <end position="28"/>
    </location>
</feature>
<keyword evidence="1" id="KW-0812">Transmembrane</keyword>
<evidence type="ECO:0000313" key="3">
    <source>
        <dbReference type="EMBL" id="SDM25107.1"/>
    </source>
</evidence>
<dbReference type="CDD" id="cd10944">
    <property type="entry name" value="CE4_SmPgdA_like"/>
    <property type="match status" value="1"/>
</dbReference>
<dbReference type="Gene3D" id="3.20.20.370">
    <property type="entry name" value="Glycoside hydrolase/deacetylase"/>
    <property type="match status" value="1"/>
</dbReference>
<dbReference type="STRING" id="1121325.SAMN04515677_10785"/>
<keyword evidence="1" id="KW-1133">Transmembrane helix</keyword>
<keyword evidence="4" id="KW-1185">Reference proteome</keyword>
<evidence type="ECO:0000259" key="2">
    <source>
        <dbReference type="PROSITE" id="PS51677"/>
    </source>
</evidence>
<name>A0A1G9RQ69_9FIRM</name>